<feature type="domain" description="Cation efflux protein transmembrane" evidence="7">
    <location>
        <begin position="10"/>
        <end position="224"/>
    </location>
</feature>
<dbReference type="InterPro" id="IPR036837">
    <property type="entry name" value="Cation_efflux_CTD_sf"/>
</dbReference>
<name>F3KNF3_9ARCH</name>
<evidence type="ECO:0000256" key="5">
    <source>
        <dbReference type="ARBA" id="ARBA00023136"/>
    </source>
</evidence>
<dbReference type="SUPFAM" id="SSF160240">
    <property type="entry name" value="Cation efflux protein cytoplasmic domain-like"/>
    <property type="match status" value="1"/>
</dbReference>
<comment type="subcellular location">
    <subcellularLocation>
        <location evidence="1">Membrane</location>
        <topology evidence="1">Multi-pass membrane protein</topology>
    </subcellularLocation>
</comment>
<feature type="transmembrane region" description="Helical" evidence="6">
    <location>
        <begin position="199"/>
        <end position="217"/>
    </location>
</feature>
<evidence type="ECO:0000256" key="2">
    <source>
        <dbReference type="ARBA" id="ARBA00022448"/>
    </source>
</evidence>
<evidence type="ECO:0000256" key="4">
    <source>
        <dbReference type="ARBA" id="ARBA00022989"/>
    </source>
</evidence>
<dbReference type="InterPro" id="IPR027469">
    <property type="entry name" value="Cation_efflux_TMD_sf"/>
</dbReference>
<dbReference type="InterPro" id="IPR058533">
    <property type="entry name" value="Cation_efflux_TM"/>
</dbReference>
<accession>F3KNF3</accession>
<feature type="transmembrane region" description="Helical" evidence="6">
    <location>
        <begin position="12"/>
        <end position="33"/>
    </location>
</feature>
<dbReference type="GO" id="GO:0016020">
    <property type="term" value="C:membrane"/>
    <property type="evidence" value="ECO:0007669"/>
    <property type="project" value="UniProtKB-SubCell"/>
</dbReference>
<evidence type="ECO:0000256" key="3">
    <source>
        <dbReference type="ARBA" id="ARBA00022692"/>
    </source>
</evidence>
<evidence type="ECO:0000259" key="7">
    <source>
        <dbReference type="Pfam" id="PF01545"/>
    </source>
</evidence>
<gene>
    <name evidence="8" type="ORF">Nlim_1935</name>
</gene>
<evidence type="ECO:0000256" key="6">
    <source>
        <dbReference type="SAM" id="Phobius"/>
    </source>
</evidence>
<dbReference type="Pfam" id="PF01545">
    <property type="entry name" value="Cation_efflux"/>
    <property type="match status" value="1"/>
</dbReference>
<organism evidence="8">
    <name type="scientific">Candidatus Nitrosarchaeum limnium SFB1</name>
    <dbReference type="NCBI Taxonomy" id="886738"/>
    <lineage>
        <taxon>Archaea</taxon>
        <taxon>Nitrososphaerota</taxon>
        <taxon>Nitrososphaeria</taxon>
        <taxon>Nitrosopumilales</taxon>
        <taxon>Nitrosopumilaceae</taxon>
        <taxon>Nitrosarchaeum</taxon>
    </lineage>
</organism>
<dbReference type="STRING" id="886738.Nlim_1935"/>
<evidence type="ECO:0000256" key="1">
    <source>
        <dbReference type="ARBA" id="ARBA00004141"/>
    </source>
</evidence>
<dbReference type="GO" id="GO:0008324">
    <property type="term" value="F:monoatomic cation transmembrane transporter activity"/>
    <property type="evidence" value="ECO:0007669"/>
    <property type="project" value="InterPro"/>
</dbReference>
<dbReference type="InterPro" id="IPR040177">
    <property type="entry name" value="SLC30A9"/>
</dbReference>
<keyword evidence="3 6" id="KW-0812">Transmembrane</keyword>
<keyword evidence="4 6" id="KW-1133">Transmembrane helix</keyword>
<feature type="transmembrane region" description="Helical" evidence="6">
    <location>
        <begin position="114"/>
        <end position="134"/>
    </location>
</feature>
<dbReference type="EMBL" id="AEGP01000066">
    <property type="protein sequence ID" value="EGG41128.1"/>
    <property type="molecule type" value="Genomic_DNA"/>
</dbReference>
<dbReference type="AlphaFoldDB" id="F3KNF3"/>
<dbReference type="GO" id="GO:0006829">
    <property type="term" value="P:zinc ion transport"/>
    <property type="evidence" value="ECO:0007669"/>
    <property type="project" value="InterPro"/>
</dbReference>
<comment type="caution">
    <text evidence="8">The sequence shown here is derived from an EMBL/GenBank/DDBJ whole genome shotgun (WGS) entry which is preliminary data.</text>
</comment>
<dbReference type="NCBIfam" id="TIGR01297">
    <property type="entry name" value="CDF"/>
    <property type="match status" value="1"/>
</dbReference>
<keyword evidence="2" id="KW-0813">Transport</keyword>
<feature type="transmembrane region" description="Helical" evidence="6">
    <location>
        <begin position="174"/>
        <end position="193"/>
    </location>
</feature>
<reference evidence="8" key="1">
    <citation type="journal article" date="2011" name="PLoS ONE">
        <title>Genome of a low-salinity ammonia-oxidizing archaeon determined by single-cell and metagenomic analysis.</title>
        <authorList>
            <person name="Blainey P.C."/>
            <person name="Mosier A.C."/>
            <person name="Potanina A."/>
            <person name="Francis C.A."/>
            <person name="Quake S.R."/>
        </authorList>
    </citation>
    <scope>NUCLEOTIDE SEQUENCE [LARGE SCALE GENOMIC DNA]</scope>
    <source>
        <strain evidence="8">SFB1</strain>
    </source>
</reference>
<dbReference type="HOGENOM" id="CLU_021126_0_1_2"/>
<dbReference type="Proteomes" id="UP000004348">
    <property type="component" value="Chromosome"/>
</dbReference>
<keyword evidence="5 6" id="KW-0472">Membrane</keyword>
<proteinExistence type="predicted"/>
<feature type="transmembrane region" description="Helical" evidence="6">
    <location>
        <begin position="39"/>
        <end position="56"/>
    </location>
</feature>
<dbReference type="PANTHER" id="PTHR13414:SF9">
    <property type="entry name" value="PROTON-COUPLED ZINC ANTIPORTER SLC30A9, MITOCHONDRIAL"/>
    <property type="match status" value="1"/>
</dbReference>
<dbReference type="Gene3D" id="1.20.1510.10">
    <property type="entry name" value="Cation efflux protein transmembrane domain"/>
    <property type="match status" value="1"/>
</dbReference>
<protein>
    <submittedName>
        <fullName evidence="8">Putative Co/Zn/Cd cation transporter</fullName>
    </submittedName>
</protein>
<evidence type="ECO:0000313" key="8">
    <source>
        <dbReference type="EMBL" id="EGG41128.1"/>
    </source>
</evidence>
<feature type="transmembrane region" description="Helical" evidence="6">
    <location>
        <begin position="76"/>
        <end position="94"/>
    </location>
</feature>
<dbReference type="PANTHER" id="PTHR13414">
    <property type="entry name" value="HUEL-CATION TRANSPORTER"/>
    <property type="match status" value="1"/>
</dbReference>
<sequence length="309" mass="33874">MASSSKKAIYAALFGNLGIAITKFIAAISTGSVSMWAESYHSVSDTVNQLLLLFGIKRSKRAYSFSHQFGHSREQFFWSFIVASLIFGISGTLSLENGISAILHGGHSLENATINFIVLIIAAGFEGYALRIALKQLRMVIKERGEEPTFKAMIAEFKDSKDPALLTVITEDTAALSGIGVAALGIFLSMITGNPIYDAIGSIVIGAILMVLALFLAKENKDLLIGESMSKREYKKIVDVIRDIEEINRVVTLKTMHLGPEDVLIGVQVNLIDGLDTDKIELVTDKVEKAIMEIIPNLNRQHIFVEIER</sequence>
<dbReference type="InterPro" id="IPR002524">
    <property type="entry name" value="Cation_efflux"/>
</dbReference>
<dbReference type="SUPFAM" id="SSF161111">
    <property type="entry name" value="Cation efflux protein transmembrane domain-like"/>
    <property type="match status" value="1"/>
</dbReference>